<evidence type="ECO:0000256" key="1">
    <source>
        <dbReference type="SAM" id="MobiDB-lite"/>
    </source>
</evidence>
<name>A0ABT3KWD3_9BURK</name>
<reference evidence="3" key="1">
    <citation type="submission" date="2023-07" db="EMBL/GenBank/DDBJ databases">
        <title>Verminephrobacter genomes.</title>
        <authorList>
            <person name="Lund M.B."/>
        </authorList>
    </citation>
    <scope>NUCLEOTIDE SEQUENCE [LARGE SCALE GENOMIC DNA]</scope>
    <source>
        <strain evidence="3">AtM5-05</strain>
    </source>
</reference>
<feature type="region of interest" description="Disordered" evidence="1">
    <location>
        <begin position="46"/>
        <end position="71"/>
    </location>
</feature>
<accession>A0ABT3KWD3</accession>
<evidence type="ECO:0000313" key="2">
    <source>
        <dbReference type="EMBL" id="MCW5322219.1"/>
    </source>
</evidence>
<organism evidence="2 3">
    <name type="scientific">Verminephrobacter aporrectodeae subsp. tuberculatae</name>
    <dbReference type="NCBI Taxonomy" id="1110392"/>
    <lineage>
        <taxon>Bacteria</taxon>
        <taxon>Pseudomonadati</taxon>
        <taxon>Pseudomonadota</taxon>
        <taxon>Betaproteobacteria</taxon>
        <taxon>Burkholderiales</taxon>
        <taxon>Comamonadaceae</taxon>
        <taxon>Verminephrobacter</taxon>
    </lineage>
</organism>
<gene>
    <name evidence="2" type="ORF">D5039_13980</name>
</gene>
<protein>
    <submittedName>
        <fullName evidence="2">Uncharacterized protein</fullName>
    </submittedName>
</protein>
<evidence type="ECO:0000313" key="3">
    <source>
        <dbReference type="Proteomes" id="UP001208935"/>
    </source>
</evidence>
<sequence>MAALQSRAASQERIMKTADFEAVKIARRVAHSRFDHYFRVMAKAKPAVPERNEADMQRSAANKLQKDRVGK</sequence>
<keyword evidence="3" id="KW-1185">Reference proteome</keyword>
<proteinExistence type="predicted"/>
<dbReference type="Proteomes" id="UP001208935">
    <property type="component" value="Unassembled WGS sequence"/>
</dbReference>
<dbReference type="EMBL" id="QZCW01000002">
    <property type="protein sequence ID" value="MCW5322219.1"/>
    <property type="molecule type" value="Genomic_DNA"/>
</dbReference>
<comment type="caution">
    <text evidence="2">The sequence shown here is derived from an EMBL/GenBank/DDBJ whole genome shotgun (WGS) entry which is preliminary data.</text>
</comment>